<accession>A0A433VRQ4</accession>
<dbReference type="OrthoDB" id="440486at2"/>
<proteinExistence type="predicted"/>
<dbReference type="InterPro" id="IPR014951">
    <property type="entry name" value="DUF1822"/>
</dbReference>
<reference evidence="1" key="2">
    <citation type="journal article" date="2019" name="Genome Biol. Evol.">
        <title>Day and night: Metabolic profiles and evolutionary relationships of six axenic non-marine cyanobacteria.</title>
        <authorList>
            <person name="Will S.E."/>
            <person name="Henke P."/>
            <person name="Boedeker C."/>
            <person name="Huang S."/>
            <person name="Brinkmann H."/>
            <person name="Rohde M."/>
            <person name="Jarek M."/>
            <person name="Friedl T."/>
            <person name="Seufert S."/>
            <person name="Schumacher M."/>
            <person name="Overmann J."/>
            <person name="Neumann-Schaal M."/>
            <person name="Petersen J."/>
        </authorList>
    </citation>
    <scope>NUCLEOTIDE SEQUENCE [LARGE SCALE GENOMIC DNA]</scope>
    <source>
        <strain evidence="1">PCC 7102</strain>
    </source>
</reference>
<dbReference type="AlphaFoldDB" id="A0A433VRQ4"/>
<dbReference type="RefSeq" id="WP_127079221.1">
    <property type="nucleotide sequence ID" value="NZ_RSCL01000002.1"/>
</dbReference>
<dbReference type="Proteomes" id="UP000271624">
    <property type="component" value="Unassembled WGS sequence"/>
</dbReference>
<sequence>MSPKVIWIEPESVDEAQRLTDIKTTETNQWQTYLNKLARLEIEKWLRERIPDVKISHNNWDVAFDNISYLSASEFILCLITVDNLINDFVTVTKKIITSVEMNAHFYVLLEILEEEQQLNIHGFLRYDELFKYCQNKNVTSLPDGFYQLPLSLFDRELNNLLLYTRFLEPSAIFLKATSNSANALAPVKTKIDQVLINLSKWCYGIVEEAWQSTDLILNQVSGDSTWGYVRSQSRNNQISQAKLFDLGLLLQNKSLALIINLKDEENREKSVLVQVIPNPEKQQILPHGLKLKVILYPNTPESVSQEAVARESDQVIQLEFSETPGQQFQVEVSYQDAMITEYFVL</sequence>
<reference evidence="1" key="1">
    <citation type="submission" date="2018-12" db="EMBL/GenBank/DDBJ databases">
        <authorList>
            <person name="Will S."/>
            <person name="Neumann-Schaal M."/>
            <person name="Henke P."/>
        </authorList>
    </citation>
    <scope>NUCLEOTIDE SEQUENCE</scope>
    <source>
        <strain evidence="1">PCC 7102</strain>
    </source>
</reference>
<evidence type="ECO:0000313" key="2">
    <source>
        <dbReference type="Proteomes" id="UP000271624"/>
    </source>
</evidence>
<protein>
    <recommendedName>
        <fullName evidence="3">DUF1822 domain-containing protein</fullName>
    </recommendedName>
</protein>
<organism evidence="1 2">
    <name type="scientific">Dulcicalothrix desertica PCC 7102</name>
    <dbReference type="NCBI Taxonomy" id="232991"/>
    <lineage>
        <taxon>Bacteria</taxon>
        <taxon>Bacillati</taxon>
        <taxon>Cyanobacteriota</taxon>
        <taxon>Cyanophyceae</taxon>
        <taxon>Nostocales</taxon>
        <taxon>Calotrichaceae</taxon>
        <taxon>Dulcicalothrix</taxon>
    </lineage>
</organism>
<name>A0A433VRQ4_9CYAN</name>
<evidence type="ECO:0000313" key="1">
    <source>
        <dbReference type="EMBL" id="RUT08803.1"/>
    </source>
</evidence>
<dbReference type="Pfam" id="PF08852">
    <property type="entry name" value="DUF1822"/>
    <property type="match status" value="1"/>
</dbReference>
<evidence type="ECO:0008006" key="3">
    <source>
        <dbReference type="Google" id="ProtNLM"/>
    </source>
</evidence>
<gene>
    <name evidence="1" type="ORF">DSM106972_008560</name>
</gene>
<dbReference type="EMBL" id="RSCL01000002">
    <property type="protein sequence ID" value="RUT08803.1"/>
    <property type="molecule type" value="Genomic_DNA"/>
</dbReference>
<keyword evidence="2" id="KW-1185">Reference proteome</keyword>
<comment type="caution">
    <text evidence="1">The sequence shown here is derived from an EMBL/GenBank/DDBJ whole genome shotgun (WGS) entry which is preliminary data.</text>
</comment>